<evidence type="ECO:0000313" key="9">
    <source>
        <dbReference type="EMBL" id="MBO8457538.1"/>
    </source>
</evidence>
<reference evidence="9" key="1">
    <citation type="submission" date="2020-10" db="EMBL/GenBank/DDBJ databases">
        <authorList>
            <person name="Gilroy R."/>
        </authorList>
    </citation>
    <scope>NUCLEOTIDE SEQUENCE</scope>
    <source>
        <strain evidence="9">10532</strain>
    </source>
</reference>
<evidence type="ECO:0000256" key="1">
    <source>
        <dbReference type="ARBA" id="ARBA00004141"/>
    </source>
</evidence>
<dbReference type="GO" id="GO:0033179">
    <property type="term" value="C:proton-transporting V-type ATPase, V0 domain"/>
    <property type="evidence" value="ECO:0007669"/>
    <property type="project" value="InterPro"/>
</dbReference>
<dbReference type="AlphaFoldDB" id="A0A9D9HPM3"/>
<dbReference type="EMBL" id="JADIMM010000070">
    <property type="protein sequence ID" value="MBO8457538.1"/>
    <property type="molecule type" value="Genomic_DNA"/>
</dbReference>
<sequence length="626" mass="70282">MIVPMKKVSLVVLEKEKKQALEKLRKLKLVHVEDLTGNGENLSKLKSTYDMMERAFFLISDIKVKGKDVIQVSLTKEEAVEKASQFLELLSLKKNYEDLITGNTKEIERFSRWGNVDPADLRFLAEKGYFLFLYEIPAEYYSLIPETEKVLKVFSDKNLVRFILVSDNGNVPQDLPSQAVLVTLPSKSTRLLREENEDYKSKIKAIERQIYSFSACKTGIEKNLKILEKEIEFENIYSGMDGEEGEGSLRLSWLTGFVPAKELKKVEMLAKQEKWGFLSDEPGEEDAVPTKLENNKVVSLIYPVSDFLGTVPGYREYDISGWFLLFFSLFFGMIFGDGGYGLLITLISVFAIIKNHKKNLQPFILLLILGLTTTLWGMLTCNWFGVPPQSLPESLKPLLLKLDWNWISNASSLPEDTVTQNLQIFCFTIALVQLAVAHLKGIVRNIRSLKCLGEAGSLFMLMGIYYLVLNMVVSSERFPFDLVLFGDIKASSIMFPLIGVGFGLSFIFSNYEDSVLKSVLESLKNIISVLLGVVNVFSDIVSYIRLWAVGLAGAAIANTVNEMAGPILGGFVIFLGILLLGFGHGLNMILNVLSVIVHGVRLNTLEFSSHLGMTWSGFKYKPFSED</sequence>
<keyword evidence="6" id="KW-0406">Ion transport</keyword>
<feature type="transmembrane region" description="Helical" evidence="8">
    <location>
        <begin position="422"/>
        <end position="443"/>
    </location>
</feature>
<evidence type="ECO:0000256" key="7">
    <source>
        <dbReference type="ARBA" id="ARBA00023136"/>
    </source>
</evidence>
<gene>
    <name evidence="9" type="ORF">IAA81_04835</name>
</gene>
<dbReference type="GO" id="GO:0046961">
    <property type="term" value="F:proton-transporting ATPase activity, rotational mechanism"/>
    <property type="evidence" value="ECO:0007669"/>
    <property type="project" value="InterPro"/>
</dbReference>
<feature type="transmembrane region" description="Helical" evidence="8">
    <location>
        <begin position="493"/>
        <end position="511"/>
    </location>
</feature>
<evidence type="ECO:0000313" key="10">
    <source>
        <dbReference type="Proteomes" id="UP000823638"/>
    </source>
</evidence>
<protein>
    <submittedName>
        <fullName evidence="9">ATPase</fullName>
    </submittedName>
</protein>
<dbReference type="PANTHER" id="PTHR11629:SF63">
    <property type="entry name" value="V-TYPE PROTON ATPASE SUBUNIT A"/>
    <property type="match status" value="1"/>
</dbReference>
<dbReference type="GO" id="GO:0016471">
    <property type="term" value="C:vacuolar proton-transporting V-type ATPase complex"/>
    <property type="evidence" value="ECO:0007669"/>
    <property type="project" value="TreeGrafter"/>
</dbReference>
<comment type="caution">
    <text evidence="9">The sequence shown here is derived from an EMBL/GenBank/DDBJ whole genome shotgun (WGS) entry which is preliminary data.</text>
</comment>
<evidence type="ECO:0000256" key="3">
    <source>
        <dbReference type="ARBA" id="ARBA00022448"/>
    </source>
</evidence>
<feature type="transmembrane region" description="Helical" evidence="8">
    <location>
        <begin position="564"/>
        <end position="582"/>
    </location>
</feature>
<feature type="transmembrane region" description="Helical" evidence="8">
    <location>
        <begin position="523"/>
        <end position="544"/>
    </location>
</feature>
<evidence type="ECO:0000256" key="2">
    <source>
        <dbReference type="ARBA" id="ARBA00009904"/>
    </source>
</evidence>
<keyword evidence="3" id="KW-0813">Transport</keyword>
<dbReference type="GO" id="GO:0051117">
    <property type="term" value="F:ATPase binding"/>
    <property type="evidence" value="ECO:0007669"/>
    <property type="project" value="TreeGrafter"/>
</dbReference>
<feature type="transmembrane region" description="Helical" evidence="8">
    <location>
        <begin position="455"/>
        <end position="473"/>
    </location>
</feature>
<name>A0A9D9HPM3_9SPIR</name>
<dbReference type="PANTHER" id="PTHR11629">
    <property type="entry name" value="VACUOLAR PROTON ATPASES"/>
    <property type="match status" value="1"/>
</dbReference>
<comment type="subcellular location">
    <subcellularLocation>
        <location evidence="1">Membrane</location>
        <topology evidence="1">Multi-pass membrane protein</topology>
    </subcellularLocation>
</comment>
<keyword evidence="7 8" id="KW-0472">Membrane</keyword>
<feature type="transmembrane region" description="Helical" evidence="8">
    <location>
        <begin position="363"/>
        <end position="385"/>
    </location>
</feature>
<accession>A0A9D9HPM3</accession>
<proteinExistence type="inferred from homology"/>
<dbReference type="Proteomes" id="UP000823638">
    <property type="component" value="Unassembled WGS sequence"/>
</dbReference>
<evidence type="ECO:0000256" key="8">
    <source>
        <dbReference type="SAM" id="Phobius"/>
    </source>
</evidence>
<evidence type="ECO:0000256" key="6">
    <source>
        <dbReference type="ARBA" id="ARBA00023065"/>
    </source>
</evidence>
<evidence type="ECO:0000256" key="5">
    <source>
        <dbReference type="ARBA" id="ARBA00022989"/>
    </source>
</evidence>
<dbReference type="InterPro" id="IPR002490">
    <property type="entry name" value="V-ATPase_116kDa_su"/>
</dbReference>
<organism evidence="9 10">
    <name type="scientific">Candidatus Gallitreponema excrementavium</name>
    <dbReference type="NCBI Taxonomy" id="2840840"/>
    <lineage>
        <taxon>Bacteria</taxon>
        <taxon>Pseudomonadati</taxon>
        <taxon>Spirochaetota</taxon>
        <taxon>Spirochaetia</taxon>
        <taxon>Spirochaetales</taxon>
        <taxon>Candidatus Gallitreponema</taxon>
    </lineage>
</organism>
<keyword evidence="5 8" id="KW-1133">Transmembrane helix</keyword>
<feature type="transmembrane region" description="Helical" evidence="8">
    <location>
        <begin position="322"/>
        <end position="351"/>
    </location>
</feature>
<reference evidence="9" key="2">
    <citation type="journal article" date="2021" name="PeerJ">
        <title>Extensive microbial diversity within the chicken gut microbiome revealed by metagenomics and culture.</title>
        <authorList>
            <person name="Gilroy R."/>
            <person name="Ravi A."/>
            <person name="Getino M."/>
            <person name="Pursley I."/>
            <person name="Horton D.L."/>
            <person name="Alikhan N.F."/>
            <person name="Baker D."/>
            <person name="Gharbi K."/>
            <person name="Hall N."/>
            <person name="Watson M."/>
            <person name="Adriaenssens E.M."/>
            <person name="Foster-Nyarko E."/>
            <person name="Jarju S."/>
            <person name="Secka A."/>
            <person name="Antonio M."/>
            <person name="Oren A."/>
            <person name="Chaudhuri R.R."/>
            <person name="La Ragione R."/>
            <person name="Hildebrand F."/>
            <person name="Pallen M.J."/>
        </authorList>
    </citation>
    <scope>NUCLEOTIDE SEQUENCE</scope>
    <source>
        <strain evidence="9">10532</strain>
    </source>
</reference>
<keyword evidence="4 8" id="KW-0812">Transmembrane</keyword>
<comment type="similarity">
    <text evidence="2">Belongs to the V-ATPase 116 kDa subunit family.</text>
</comment>
<dbReference type="GO" id="GO:0007035">
    <property type="term" value="P:vacuolar acidification"/>
    <property type="evidence" value="ECO:0007669"/>
    <property type="project" value="TreeGrafter"/>
</dbReference>
<evidence type="ECO:0000256" key="4">
    <source>
        <dbReference type="ARBA" id="ARBA00022692"/>
    </source>
</evidence>